<evidence type="ECO:0000259" key="2">
    <source>
        <dbReference type="SMART" id="SM00642"/>
    </source>
</evidence>
<dbReference type="Gene3D" id="2.60.40.1180">
    <property type="entry name" value="Golgi alpha-mannosidase II"/>
    <property type="match status" value="1"/>
</dbReference>
<dbReference type="Gene3D" id="3.20.20.80">
    <property type="entry name" value="Glycosidases"/>
    <property type="match status" value="1"/>
</dbReference>
<dbReference type="CDD" id="cd11234">
    <property type="entry name" value="E_set_GDE_N"/>
    <property type="match status" value="1"/>
</dbReference>
<dbReference type="InterPro" id="IPR013780">
    <property type="entry name" value="Glyco_hydro_b"/>
</dbReference>
<dbReference type="Pfam" id="PF00128">
    <property type="entry name" value="Alpha-amylase"/>
    <property type="match status" value="1"/>
</dbReference>
<name>A0A395V999_9FIRM</name>
<dbReference type="EMBL" id="QRVL01000013">
    <property type="protein sequence ID" value="RGS37938.1"/>
    <property type="molecule type" value="Genomic_DNA"/>
</dbReference>
<dbReference type="GO" id="GO:0004553">
    <property type="term" value="F:hydrolase activity, hydrolyzing O-glycosyl compounds"/>
    <property type="evidence" value="ECO:0007669"/>
    <property type="project" value="InterPro"/>
</dbReference>
<dbReference type="Gene3D" id="2.60.40.10">
    <property type="entry name" value="Immunoglobulins"/>
    <property type="match status" value="1"/>
</dbReference>
<feature type="domain" description="Glycosyl hydrolase family 13 catalytic" evidence="2">
    <location>
        <begin position="172"/>
        <end position="582"/>
    </location>
</feature>
<comment type="similarity">
    <text evidence="1">Belongs to the glycosyl hydrolase 13 family.</text>
</comment>
<dbReference type="CDD" id="cd11326">
    <property type="entry name" value="AmyAc_Glg_debranch"/>
    <property type="match status" value="1"/>
</dbReference>
<dbReference type="Proteomes" id="UP000266172">
    <property type="component" value="Unassembled WGS sequence"/>
</dbReference>
<dbReference type="RefSeq" id="WP_118097920.1">
    <property type="nucleotide sequence ID" value="NZ_QRVL01000013.1"/>
</dbReference>
<evidence type="ECO:0000256" key="1">
    <source>
        <dbReference type="ARBA" id="ARBA00008061"/>
    </source>
</evidence>
<dbReference type="InterPro" id="IPR014756">
    <property type="entry name" value="Ig_E-set"/>
</dbReference>
<dbReference type="GO" id="GO:0005975">
    <property type="term" value="P:carbohydrate metabolic process"/>
    <property type="evidence" value="ECO:0007669"/>
    <property type="project" value="InterPro"/>
</dbReference>
<protein>
    <submittedName>
        <fullName evidence="3">Glycogen debranching enzyme</fullName>
    </submittedName>
</protein>
<dbReference type="SUPFAM" id="SSF51445">
    <property type="entry name" value="(Trans)glycosidases"/>
    <property type="match status" value="1"/>
</dbReference>
<gene>
    <name evidence="3" type="ORF">DWX93_12940</name>
</gene>
<accession>A0A395V999</accession>
<dbReference type="SUPFAM" id="SSF51011">
    <property type="entry name" value="Glycosyl hydrolase domain"/>
    <property type="match status" value="1"/>
</dbReference>
<dbReference type="InterPro" id="IPR004193">
    <property type="entry name" value="Glyco_hydro_13_N"/>
</dbReference>
<organism evidence="3 4">
    <name type="scientific">Roseburia hominis</name>
    <dbReference type="NCBI Taxonomy" id="301301"/>
    <lineage>
        <taxon>Bacteria</taxon>
        <taxon>Bacillati</taxon>
        <taxon>Bacillota</taxon>
        <taxon>Clostridia</taxon>
        <taxon>Lachnospirales</taxon>
        <taxon>Lachnospiraceae</taxon>
        <taxon>Roseburia</taxon>
    </lineage>
</organism>
<dbReference type="PANTHER" id="PTHR43002">
    <property type="entry name" value="GLYCOGEN DEBRANCHING ENZYME"/>
    <property type="match status" value="1"/>
</dbReference>
<dbReference type="SUPFAM" id="SSF81296">
    <property type="entry name" value="E set domains"/>
    <property type="match status" value="1"/>
</dbReference>
<dbReference type="AlphaFoldDB" id="A0A395V999"/>
<evidence type="ECO:0000313" key="3">
    <source>
        <dbReference type="EMBL" id="RGS37938.1"/>
    </source>
</evidence>
<comment type="caution">
    <text evidence="3">The sequence shown here is derived from an EMBL/GenBank/DDBJ whole genome shotgun (WGS) entry which is preliminary data.</text>
</comment>
<dbReference type="InterPro" id="IPR017853">
    <property type="entry name" value="GH"/>
</dbReference>
<sequence>MAGLGHRQDRGVMLPPLDEIDGFMVRPGFYNSEGAVPTARGVSFTIHSVGATGCTLLLFRPQEKEPYARLKYPEAYHIGNTFAMLVFGLRIDEFEYAFQLDGPYDESRGLLFDKNNVLLDPFAKAVTGQRNWGERPESDEGFVYHARVVENNFDWGKMTFPEIPAEDLIIYETHVRGFTRDASSGVTAGGTFEGLRQKIPYLKDLGVNAIELLPIFEFDEMESARVVDGVQLYNYWGYNTVSFFAPNTSYSSVVEHNHEGDELKLLISELKANGMEVILDVVFNHTAEGNENGPCFSFKGIDNNIYYMLTPDGHYYNFSGCGNAMNCNHPIMRKFIIDCLRYWVMEYRVDGFRFDLASILTRDQNGAPMPDPPILQGIACDPILGHVKLIAEAWDAAGLYQVGSFPAFRRWSEWNGRYRDDMRRFLKGDGSMAGTAINRIIGSTDLYDPVHRGESASVNFLTCHDGFTLYDLYSYNTKHNEKNGWNNTDGDNNGNSWNCGAEGETDDPQIEGLRRRMVKNAFATLLCSRGPAMFYGGDEFCNTQFGNNNAYCQDNIISWLDWTRLEKYREIHDFVRYMIGFRKRYAILRKKTKPVVCNLPEISIHNGYPWNGGTDSNSRLIGIMYAGRDEHDTRDDIVFYCMNAYWETLVMQLPELPNGLQWKVCVNTSVEYEDGRDMESYTEFYYKKTLKVPPRTAIVLVAE</sequence>
<reference evidence="3 4" key="1">
    <citation type="submission" date="2018-08" db="EMBL/GenBank/DDBJ databases">
        <title>A genome reference for cultivated species of the human gut microbiota.</title>
        <authorList>
            <person name="Zou Y."/>
            <person name="Xue W."/>
            <person name="Luo G."/>
        </authorList>
    </citation>
    <scope>NUCLEOTIDE SEQUENCE [LARGE SCALE GENOMIC DNA]</scope>
    <source>
        <strain evidence="3 4">AF22-12AC</strain>
    </source>
</reference>
<proteinExistence type="inferred from homology"/>
<dbReference type="InterPro" id="IPR013783">
    <property type="entry name" value="Ig-like_fold"/>
</dbReference>
<dbReference type="SMART" id="SM00642">
    <property type="entry name" value="Aamy"/>
    <property type="match status" value="1"/>
</dbReference>
<evidence type="ECO:0000313" key="4">
    <source>
        <dbReference type="Proteomes" id="UP000266172"/>
    </source>
</evidence>
<dbReference type="Pfam" id="PF02922">
    <property type="entry name" value="CBM_48"/>
    <property type="match status" value="1"/>
</dbReference>
<dbReference type="InterPro" id="IPR006047">
    <property type="entry name" value="GH13_cat_dom"/>
</dbReference>